<protein>
    <submittedName>
        <fullName evidence="1">Uncharacterized protein</fullName>
    </submittedName>
</protein>
<keyword evidence="2" id="KW-1185">Reference proteome</keyword>
<dbReference type="Proteomes" id="UP000790709">
    <property type="component" value="Unassembled WGS sequence"/>
</dbReference>
<organism evidence="1 2">
    <name type="scientific">Leucogyrophana mollusca</name>
    <dbReference type="NCBI Taxonomy" id="85980"/>
    <lineage>
        <taxon>Eukaryota</taxon>
        <taxon>Fungi</taxon>
        <taxon>Dikarya</taxon>
        <taxon>Basidiomycota</taxon>
        <taxon>Agaricomycotina</taxon>
        <taxon>Agaricomycetes</taxon>
        <taxon>Agaricomycetidae</taxon>
        <taxon>Boletales</taxon>
        <taxon>Boletales incertae sedis</taxon>
        <taxon>Leucogyrophana</taxon>
    </lineage>
</organism>
<reference evidence="1" key="1">
    <citation type="journal article" date="2021" name="New Phytol.">
        <title>Evolutionary innovations through gain and loss of genes in the ectomycorrhizal Boletales.</title>
        <authorList>
            <person name="Wu G."/>
            <person name="Miyauchi S."/>
            <person name="Morin E."/>
            <person name="Kuo A."/>
            <person name="Drula E."/>
            <person name="Varga T."/>
            <person name="Kohler A."/>
            <person name="Feng B."/>
            <person name="Cao Y."/>
            <person name="Lipzen A."/>
            <person name="Daum C."/>
            <person name="Hundley H."/>
            <person name="Pangilinan J."/>
            <person name="Johnson J."/>
            <person name="Barry K."/>
            <person name="LaButti K."/>
            <person name="Ng V."/>
            <person name="Ahrendt S."/>
            <person name="Min B."/>
            <person name="Choi I.G."/>
            <person name="Park H."/>
            <person name="Plett J.M."/>
            <person name="Magnuson J."/>
            <person name="Spatafora J.W."/>
            <person name="Nagy L.G."/>
            <person name="Henrissat B."/>
            <person name="Grigoriev I.V."/>
            <person name="Yang Z.L."/>
            <person name="Xu J."/>
            <person name="Martin F.M."/>
        </authorList>
    </citation>
    <scope>NUCLEOTIDE SEQUENCE</scope>
    <source>
        <strain evidence="1">KUC20120723A-06</strain>
    </source>
</reference>
<name>A0ACB8BFX4_9AGAM</name>
<gene>
    <name evidence="1" type="ORF">BV22DRAFT_1067370</name>
</gene>
<dbReference type="EMBL" id="MU266432">
    <property type="protein sequence ID" value="KAH7924168.1"/>
    <property type="molecule type" value="Genomic_DNA"/>
</dbReference>
<evidence type="ECO:0000313" key="1">
    <source>
        <dbReference type="EMBL" id="KAH7924168.1"/>
    </source>
</evidence>
<accession>A0ACB8BFX4</accession>
<comment type="caution">
    <text evidence="1">The sequence shown here is derived from an EMBL/GenBank/DDBJ whole genome shotgun (WGS) entry which is preliminary data.</text>
</comment>
<evidence type="ECO:0000313" key="2">
    <source>
        <dbReference type="Proteomes" id="UP000790709"/>
    </source>
</evidence>
<proteinExistence type="predicted"/>
<sequence>MSLPFLKRKHRLSDADSLPTFSRTPSPLPMSTYGLTKRGVRFFLLTTVIFLALVGLLYNNDVVSRYLSRRLPPLYEKYRQRELHLPHYKEYEKRKDIKYFWAANHAHSSGWGNVMQDFVMMGLLAHATGRSFVFNDYVWNPDGSQYSDYNGKLIPSRIPLSALLGGPMVGGEMPYGDNTPRAVAPGFFEKVCPNPTVLRVEDINDHYMRFDDGASATLVFDTWVKKINSVEDPCVKIDKNDIPIFEFWIFGNKNRMLPIWSHLKTSPIATHWGWSPLIHDAYQRNRHLFLPTPETSIAGRLLSSPSEEDYTRPIPGLLALHVRRGDFENHCQHLANWSSDWNAFNTFPEFLDKFDRPTDGGWGETSEKNMQMYIKRCYPSIEQIVEKVAAVRAASKDPLKYLYIMTNGAVSWVEELKKALADADSWDHVGSSRDLKLTWEQKFVAQALDMFVAQRAQVLIGNGWSSLTSNVVMLRMASGMSPDTNRFW</sequence>